<dbReference type="RefSeq" id="WP_192014984.1">
    <property type="nucleotide sequence ID" value="NZ_JACYTP010000002.1"/>
</dbReference>
<keyword evidence="1" id="KW-0812">Transmembrane</keyword>
<keyword evidence="3" id="KW-1185">Reference proteome</keyword>
<feature type="transmembrane region" description="Helical" evidence="1">
    <location>
        <begin position="109"/>
        <end position="130"/>
    </location>
</feature>
<evidence type="ECO:0000256" key="1">
    <source>
        <dbReference type="SAM" id="Phobius"/>
    </source>
</evidence>
<feature type="transmembrane region" description="Helical" evidence="1">
    <location>
        <begin position="150"/>
        <end position="175"/>
    </location>
</feature>
<feature type="transmembrane region" description="Helical" evidence="1">
    <location>
        <begin position="61"/>
        <end position="79"/>
    </location>
</feature>
<organism evidence="2 3">
    <name type="scientific">Photobacterium arenosum</name>
    <dbReference type="NCBI Taxonomy" id="2774143"/>
    <lineage>
        <taxon>Bacteria</taxon>
        <taxon>Pseudomonadati</taxon>
        <taxon>Pseudomonadota</taxon>
        <taxon>Gammaproteobacteria</taxon>
        <taxon>Vibrionales</taxon>
        <taxon>Vibrionaceae</taxon>
        <taxon>Photobacterium</taxon>
    </lineage>
</organism>
<proteinExistence type="predicted"/>
<dbReference type="Proteomes" id="UP000649768">
    <property type="component" value="Unassembled WGS sequence"/>
</dbReference>
<feature type="transmembrane region" description="Helical" evidence="1">
    <location>
        <begin position="21"/>
        <end position="41"/>
    </location>
</feature>
<reference evidence="2 3" key="1">
    <citation type="submission" date="2020-09" db="EMBL/GenBank/DDBJ databases">
        <title>Photobacterium sp. CAU 1568 isolated from sand of Sido Beach.</title>
        <authorList>
            <person name="Kim W."/>
        </authorList>
    </citation>
    <scope>NUCLEOTIDE SEQUENCE [LARGE SCALE GENOMIC DNA]</scope>
    <source>
        <strain evidence="2 3">CAU 1568</strain>
    </source>
</reference>
<evidence type="ECO:0008006" key="4">
    <source>
        <dbReference type="Google" id="ProtNLM"/>
    </source>
</evidence>
<keyword evidence="1" id="KW-1133">Transmembrane helix</keyword>
<dbReference type="EMBL" id="JACYTP010000002">
    <property type="protein sequence ID" value="MBD8512183.1"/>
    <property type="molecule type" value="Genomic_DNA"/>
</dbReference>
<protein>
    <recommendedName>
        <fullName evidence="4">Transporter</fullName>
    </recommendedName>
</protein>
<sequence>MKKLYSHTMDSATSREDVRTLLLPVAMFMAVAVIAAIAALIIKIEVLQLSGNLGENSLVEYTQELYLFLTSALFFGLAMKQPAQKGFAVLVSTFFMVLLIRELDGLLDLIRHGFWKFPAAVVAVLGMAYARKHLPTTQQPLSRYSKHASFGLMLGGLATLLVFSRLFGMGEIWQTAMQDNYMREVKNLAEEGVELLGYSLILAAAIWYCLPGLVNKKQRY</sequence>
<accession>A0ABR9BIW0</accession>
<comment type="caution">
    <text evidence="2">The sequence shown here is derived from an EMBL/GenBank/DDBJ whole genome shotgun (WGS) entry which is preliminary data.</text>
</comment>
<feature type="transmembrane region" description="Helical" evidence="1">
    <location>
        <begin position="86"/>
        <end position="103"/>
    </location>
</feature>
<evidence type="ECO:0000313" key="3">
    <source>
        <dbReference type="Proteomes" id="UP000649768"/>
    </source>
</evidence>
<evidence type="ECO:0000313" key="2">
    <source>
        <dbReference type="EMBL" id="MBD8512183.1"/>
    </source>
</evidence>
<feature type="transmembrane region" description="Helical" evidence="1">
    <location>
        <begin position="195"/>
        <end position="214"/>
    </location>
</feature>
<gene>
    <name evidence="2" type="ORF">IFO68_05715</name>
</gene>
<name>A0ABR9BIW0_9GAMM</name>
<keyword evidence="1" id="KW-0472">Membrane</keyword>